<organism evidence="7 8">
    <name type="scientific">Ditylenchus dipsaci</name>
    <dbReference type="NCBI Taxonomy" id="166011"/>
    <lineage>
        <taxon>Eukaryota</taxon>
        <taxon>Metazoa</taxon>
        <taxon>Ecdysozoa</taxon>
        <taxon>Nematoda</taxon>
        <taxon>Chromadorea</taxon>
        <taxon>Rhabditida</taxon>
        <taxon>Tylenchina</taxon>
        <taxon>Tylenchomorpha</taxon>
        <taxon>Sphaerularioidea</taxon>
        <taxon>Anguinidae</taxon>
        <taxon>Anguininae</taxon>
        <taxon>Ditylenchus</taxon>
    </lineage>
</organism>
<dbReference type="InterPro" id="IPR002857">
    <property type="entry name" value="Znf_CXXC"/>
</dbReference>
<feature type="compositionally biased region" description="Low complexity" evidence="5">
    <location>
        <begin position="93"/>
        <end position="107"/>
    </location>
</feature>
<reference evidence="8" key="1">
    <citation type="submission" date="2022-11" db="UniProtKB">
        <authorList>
            <consortium name="WormBaseParasite"/>
        </authorList>
    </citation>
    <scope>IDENTIFICATION</scope>
</reference>
<feature type="domain" description="CXXC-type" evidence="6">
    <location>
        <begin position="110"/>
        <end position="157"/>
    </location>
</feature>
<evidence type="ECO:0000256" key="2">
    <source>
        <dbReference type="ARBA" id="ARBA00022771"/>
    </source>
</evidence>
<dbReference type="GO" id="GO:0008270">
    <property type="term" value="F:zinc ion binding"/>
    <property type="evidence" value="ECO:0007669"/>
    <property type="project" value="UniProtKB-KW"/>
</dbReference>
<accession>A0A915E7S2</accession>
<dbReference type="AlphaFoldDB" id="A0A915E7S2"/>
<dbReference type="GO" id="GO:0003677">
    <property type="term" value="F:DNA binding"/>
    <property type="evidence" value="ECO:0007669"/>
    <property type="project" value="InterPro"/>
</dbReference>
<feature type="region of interest" description="Disordered" evidence="5">
    <location>
        <begin position="77"/>
        <end position="113"/>
    </location>
</feature>
<evidence type="ECO:0000259" key="6">
    <source>
        <dbReference type="PROSITE" id="PS51058"/>
    </source>
</evidence>
<evidence type="ECO:0000313" key="7">
    <source>
        <dbReference type="Proteomes" id="UP000887574"/>
    </source>
</evidence>
<keyword evidence="3" id="KW-0862">Zinc</keyword>
<sequence>MPLSALLATKPVSQPQMLIMDSSSVPRRQVLMSTSSQAPPFPNPSMLQMPLVPQYCLGPGAAYPPYGYVAARVPFHGQPSTAGSPPNGVAGHSTSSASSTSSSCSAAPNPSINRSQRCGVCRGCQCKPCGLCTYCQDSPQFGGPGVKKQSCIERRCLRVLENRLQTGVTGIIPS</sequence>
<proteinExistence type="predicted"/>
<protein>
    <submittedName>
        <fullName evidence="8">CXXC-type domain-containing protein</fullName>
    </submittedName>
</protein>
<dbReference type="Proteomes" id="UP000887574">
    <property type="component" value="Unplaced"/>
</dbReference>
<name>A0A915E7S2_9BILA</name>
<keyword evidence="1" id="KW-0479">Metal-binding</keyword>
<evidence type="ECO:0000256" key="4">
    <source>
        <dbReference type="PROSITE-ProRule" id="PRU00509"/>
    </source>
</evidence>
<dbReference type="WBParaSite" id="jg2960">
    <property type="protein sequence ID" value="jg2960"/>
    <property type="gene ID" value="jg2960"/>
</dbReference>
<dbReference type="Pfam" id="PF02008">
    <property type="entry name" value="zf-CXXC"/>
    <property type="match status" value="1"/>
</dbReference>
<evidence type="ECO:0000313" key="8">
    <source>
        <dbReference type="WBParaSite" id="jg2960"/>
    </source>
</evidence>
<evidence type="ECO:0000256" key="5">
    <source>
        <dbReference type="SAM" id="MobiDB-lite"/>
    </source>
</evidence>
<keyword evidence="7" id="KW-1185">Reference proteome</keyword>
<keyword evidence="2 4" id="KW-0863">Zinc-finger</keyword>
<dbReference type="PROSITE" id="PS51058">
    <property type="entry name" value="ZF_CXXC"/>
    <property type="match status" value="1"/>
</dbReference>
<evidence type="ECO:0000256" key="3">
    <source>
        <dbReference type="ARBA" id="ARBA00022833"/>
    </source>
</evidence>
<evidence type="ECO:0000256" key="1">
    <source>
        <dbReference type="ARBA" id="ARBA00022723"/>
    </source>
</evidence>